<evidence type="ECO:0000313" key="2">
    <source>
        <dbReference type="EMBL" id="KAJ8409681.1"/>
    </source>
</evidence>
<accession>A0AAD7SVU1</accession>
<dbReference type="Proteomes" id="UP001221898">
    <property type="component" value="Unassembled WGS sequence"/>
</dbReference>
<reference evidence="2" key="1">
    <citation type="journal article" date="2023" name="Science">
        <title>Genome structures resolve the early diversification of teleost fishes.</title>
        <authorList>
            <person name="Parey E."/>
            <person name="Louis A."/>
            <person name="Montfort J."/>
            <person name="Bouchez O."/>
            <person name="Roques C."/>
            <person name="Iampietro C."/>
            <person name="Lluch J."/>
            <person name="Castinel A."/>
            <person name="Donnadieu C."/>
            <person name="Desvignes T."/>
            <person name="Floi Bucao C."/>
            <person name="Jouanno E."/>
            <person name="Wen M."/>
            <person name="Mejri S."/>
            <person name="Dirks R."/>
            <person name="Jansen H."/>
            <person name="Henkel C."/>
            <person name="Chen W.J."/>
            <person name="Zahm M."/>
            <person name="Cabau C."/>
            <person name="Klopp C."/>
            <person name="Thompson A.W."/>
            <person name="Robinson-Rechavi M."/>
            <person name="Braasch I."/>
            <person name="Lecointre G."/>
            <person name="Bobe J."/>
            <person name="Postlethwait J.H."/>
            <person name="Berthelot C."/>
            <person name="Roest Crollius H."/>
            <person name="Guiguen Y."/>
        </authorList>
    </citation>
    <scope>NUCLEOTIDE SEQUENCE</scope>
    <source>
        <strain evidence="2">NC1722</strain>
    </source>
</reference>
<proteinExistence type="predicted"/>
<dbReference type="EMBL" id="JAINUG010000029">
    <property type="protein sequence ID" value="KAJ8409681.1"/>
    <property type="molecule type" value="Genomic_DNA"/>
</dbReference>
<name>A0AAD7SVU1_9TELE</name>
<keyword evidence="3" id="KW-1185">Reference proteome</keyword>
<sequence length="78" mass="8265">MRTPNTVDHVNGVKPRAMAPPPGRGAAGRGRTAGPLAPQPGRRSRAAGGLNSTSLINTHVPSHLNEEDVIMFHAHLRM</sequence>
<evidence type="ECO:0000256" key="1">
    <source>
        <dbReference type="SAM" id="MobiDB-lite"/>
    </source>
</evidence>
<gene>
    <name evidence="2" type="ORF">AAFF_G00217400</name>
</gene>
<organism evidence="2 3">
    <name type="scientific">Aldrovandia affinis</name>
    <dbReference type="NCBI Taxonomy" id="143900"/>
    <lineage>
        <taxon>Eukaryota</taxon>
        <taxon>Metazoa</taxon>
        <taxon>Chordata</taxon>
        <taxon>Craniata</taxon>
        <taxon>Vertebrata</taxon>
        <taxon>Euteleostomi</taxon>
        <taxon>Actinopterygii</taxon>
        <taxon>Neopterygii</taxon>
        <taxon>Teleostei</taxon>
        <taxon>Notacanthiformes</taxon>
        <taxon>Halosauridae</taxon>
        <taxon>Aldrovandia</taxon>
    </lineage>
</organism>
<feature type="region of interest" description="Disordered" evidence="1">
    <location>
        <begin position="1"/>
        <end position="49"/>
    </location>
</feature>
<comment type="caution">
    <text evidence="2">The sequence shown here is derived from an EMBL/GenBank/DDBJ whole genome shotgun (WGS) entry which is preliminary data.</text>
</comment>
<evidence type="ECO:0000313" key="3">
    <source>
        <dbReference type="Proteomes" id="UP001221898"/>
    </source>
</evidence>
<dbReference type="AlphaFoldDB" id="A0AAD7SVU1"/>
<protein>
    <submittedName>
        <fullName evidence="2">Uncharacterized protein</fullName>
    </submittedName>
</protein>